<gene>
    <name evidence="9" type="ORF">RW1_032_01030</name>
</gene>
<dbReference type="InterPro" id="IPR000515">
    <property type="entry name" value="MetI-like"/>
</dbReference>
<keyword evidence="4 7" id="KW-0812">Transmembrane</keyword>
<dbReference type="PANTHER" id="PTHR30151:SF38">
    <property type="entry name" value="ALIPHATIC SULFONATES TRANSPORT PERMEASE PROTEIN SSUC-RELATED"/>
    <property type="match status" value="1"/>
</dbReference>
<evidence type="ECO:0000256" key="3">
    <source>
        <dbReference type="ARBA" id="ARBA00022475"/>
    </source>
</evidence>
<dbReference type="GO" id="GO:0005886">
    <property type="term" value="C:plasma membrane"/>
    <property type="evidence" value="ECO:0007669"/>
    <property type="project" value="UniProtKB-SubCell"/>
</dbReference>
<dbReference type="CDD" id="cd06261">
    <property type="entry name" value="TM_PBP2"/>
    <property type="match status" value="1"/>
</dbReference>
<feature type="transmembrane region" description="Helical" evidence="7">
    <location>
        <begin position="213"/>
        <end position="236"/>
    </location>
</feature>
<dbReference type="GO" id="GO:0042918">
    <property type="term" value="P:alkanesulfonate transmembrane transport"/>
    <property type="evidence" value="ECO:0007669"/>
    <property type="project" value="UniProtKB-ARBA"/>
</dbReference>
<dbReference type="OrthoDB" id="9796361at2"/>
<comment type="similarity">
    <text evidence="7">Belongs to the binding-protein-dependent transport system permease family.</text>
</comment>
<feature type="domain" description="ABC transmembrane type-1" evidence="8">
    <location>
        <begin position="95"/>
        <end position="275"/>
    </location>
</feature>
<proteinExistence type="inferred from homology"/>
<dbReference type="Proteomes" id="UP000019491">
    <property type="component" value="Unassembled WGS sequence"/>
</dbReference>
<comment type="caution">
    <text evidence="9">The sequence shown here is derived from an EMBL/GenBank/DDBJ whole genome shotgun (WGS) entry which is preliminary data.</text>
</comment>
<dbReference type="SUPFAM" id="SSF161098">
    <property type="entry name" value="MetI-like"/>
    <property type="match status" value="1"/>
</dbReference>
<reference evidence="9 10" key="1">
    <citation type="submission" date="2014-02" db="EMBL/GenBank/DDBJ databases">
        <title>Whole genome shotgun sequence of Rhodococcus wratislaviensis NBRC 100605.</title>
        <authorList>
            <person name="Hosoyama A."/>
            <person name="Tsuchikane K."/>
            <person name="Yoshida I."/>
            <person name="Ohji S."/>
            <person name="Ichikawa N."/>
            <person name="Yamazoe A."/>
            <person name="Fujita N."/>
        </authorList>
    </citation>
    <scope>NUCLEOTIDE SEQUENCE [LARGE SCALE GENOMIC DNA]</scope>
    <source>
        <strain evidence="9 10">NBRC 100605</strain>
    </source>
</reference>
<organism evidence="9 10">
    <name type="scientific">Rhodococcus wratislaviensis NBRC 100605</name>
    <dbReference type="NCBI Taxonomy" id="1219028"/>
    <lineage>
        <taxon>Bacteria</taxon>
        <taxon>Bacillati</taxon>
        <taxon>Actinomycetota</taxon>
        <taxon>Actinomycetes</taxon>
        <taxon>Mycobacteriales</taxon>
        <taxon>Nocardiaceae</taxon>
        <taxon>Rhodococcus</taxon>
    </lineage>
</organism>
<feature type="transmembrane region" description="Helical" evidence="7">
    <location>
        <begin position="73"/>
        <end position="91"/>
    </location>
</feature>
<accession>X0PU47</accession>
<evidence type="ECO:0000256" key="2">
    <source>
        <dbReference type="ARBA" id="ARBA00022448"/>
    </source>
</evidence>
<evidence type="ECO:0000256" key="5">
    <source>
        <dbReference type="ARBA" id="ARBA00022989"/>
    </source>
</evidence>
<feature type="transmembrane region" description="Helical" evidence="7">
    <location>
        <begin position="143"/>
        <end position="170"/>
    </location>
</feature>
<evidence type="ECO:0000256" key="7">
    <source>
        <dbReference type="RuleBase" id="RU363032"/>
    </source>
</evidence>
<evidence type="ECO:0000259" key="8">
    <source>
        <dbReference type="PROSITE" id="PS50928"/>
    </source>
</evidence>
<dbReference type="EMBL" id="BAWF01000032">
    <property type="protein sequence ID" value="GAF46669.1"/>
    <property type="molecule type" value="Genomic_DNA"/>
</dbReference>
<dbReference type="PANTHER" id="PTHR30151">
    <property type="entry name" value="ALKANE SULFONATE ABC TRANSPORTER-RELATED, MEMBRANE SUBUNIT"/>
    <property type="match status" value="1"/>
</dbReference>
<feature type="transmembrane region" description="Helical" evidence="7">
    <location>
        <begin position="103"/>
        <end position="123"/>
    </location>
</feature>
<sequence length="291" mass="30777">MTSTLSAPAPAAALARTVAPGVERPGPGAADRQIRRLGLRKAFPFSRLAGVLLLLAVWAVGSLTGFIDARKLSAPWTVVTTAVDLISTGILQEHVLASLSRAAIGFAFGVVIGTALAVVAGLTRSGDALIDGPIQLKRAIPTLGLIPLLILWLGIGETFKIVIIALGVVVHMYIQTHNSLTSIDNRYVELAEVLGLSRATFIRKVVLPGAMPGFFLGLRLSVTGAWLTLIVVEGINAVTGLGKMMYNAQNYGQSDVILVGLAVYGIFGLLSDSVLRYVERRSLSWRKTLAG</sequence>
<feature type="transmembrane region" description="Helical" evidence="7">
    <location>
        <begin position="256"/>
        <end position="278"/>
    </location>
</feature>
<feature type="transmembrane region" description="Helical" evidence="7">
    <location>
        <begin position="45"/>
        <end position="67"/>
    </location>
</feature>
<keyword evidence="3" id="KW-1003">Cell membrane</keyword>
<evidence type="ECO:0000313" key="10">
    <source>
        <dbReference type="Proteomes" id="UP000019491"/>
    </source>
</evidence>
<dbReference type="FunFam" id="1.10.3720.10:FF:000003">
    <property type="entry name" value="Aliphatic sulfonate ABC transporter permease"/>
    <property type="match status" value="1"/>
</dbReference>
<dbReference type="Pfam" id="PF00528">
    <property type="entry name" value="BPD_transp_1"/>
    <property type="match status" value="1"/>
</dbReference>
<dbReference type="Gene3D" id="1.10.3720.10">
    <property type="entry name" value="MetI-like"/>
    <property type="match status" value="1"/>
</dbReference>
<comment type="subcellular location">
    <subcellularLocation>
        <location evidence="1 7">Cell membrane</location>
        <topology evidence="1 7">Multi-pass membrane protein</topology>
    </subcellularLocation>
</comment>
<dbReference type="PROSITE" id="PS50928">
    <property type="entry name" value="ABC_TM1"/>
    <property type="match status" value="1"/>
</dbReference>
<keyword evidence="5 7" id="KW-1133">Transmembrane helix</keyword>
<keyword evidence="2 7" id="KW-0813">Transport</keyword>
<evidence type="ECO:0000256" key="1">
    <source>
        <dbReference type="ARBA" id="ARBA00004651"/>
    </source>
</evidence>
<protein>
    <submittedName>
        <fullName evidence="9">Putative ABC transporter permease protein</fullName>
    </submittedName>
</protein>
<dbReference type="InterPro" id="IPR035906">
    <property type="entry name" value="MetI-like_sf"/>
</dbReference>
<dbReference type="AlphaFoldDB" id="X0PU47"/>
<evidence type="ECO:0000256" key="4">
    <source>
        <dbReference type="ARBA" id="ARBA00022692"/>
    </source>
</evidence>
<keyword evidence="10" id="KW-1185">Reference proteome</keyword>
<evidence type="ECO:0000313" key="9">
    <source>
        <dbReference type="EMBL" id="GAF46669.1"/>
    </source>
</evidence>
<evidence type="ECO:0000256" key="6">
    <source>
        <dbReference type="ARBA" id="ARBA00023136"/>
    </source>
</evidence>
<keyword evidence="6 7" id="KW-0472">Membrane</keyword>
<dbReference type="RefSeq" id="WP_037234580.1">
    <property type="nucleotide sequence ID" value="NZ_BAWF01000032.1"/>
</dbReference>
<name>X0PU47_RHOWR</name>